<keyword evidence="1" id="KW-0805">Transcription regulation</keyword>
<sequence>MLSYNENDITGKLIHNLWAIHHVMCSISGGRAGQKRILTILLRNGTVTQAELTEHLGIHPGSASEVLSKLENSGLIHREENRADRRTIDICLTEKGKAEAEIALAQREQAKKEMFSVLSEKEQAELLALLEKLMADWNTRYARQAERGRK</sequence>
<dbReference type="InterPro" id="IPR036390">
    <property type="entry name" value="WH_DNA-bd_sf"/>
</dbReference>
<evidence type="ECO:0000259" key="4">
    <source>
        <dbReference type="PROSITE" id="PS50995"/>
    </source>
</evidence>
<keyword evidence="2" id="KW-0238">DNA-binding</keyword>
<dbReference type="RefSeq" id="WP_103081630.1">
    <property type="nucleotide sequence ID" value="NZ_CP021850.1"/>
</dbReference>
<protein>
    <recommendedName>
        <fullName evidence="4">HTH marR-type domain-containing protein</fullName>
    </recommendedName>
</protein>
<dbReference type="PROSITE" id="PS50995">
    <property type="entry name" value="HTH_MARR_2"/>
    <property type="match status" value="1"/>
</dbReference>
<dbReference type="Pfam" id="PF12802">
    <property type="entry name" value="MarR_2"/>
    <property type="match status" value="1"/>
</dbReference>
<evidence type="ECO:0000256" key="1">
    <source>
        <dbReference type="ARBA" id="ARBA00023015"/>
    </source>
</evidence>
<dbReference type="Gene3D" id="1.10.10.10">
    <property type="entry name" value="Winged helix-like DNA-binding domain superfamily/Winged helix DNA-binding domain"/>
    <property type="match status" value="1"/>
</dbReference>
<dbReference type="SMART" id="SM00347">
    <property type="entry name" value="HTH_MARR"/>
    <property type="match status" value="1"/>
</dbReference>
<reference evidence="6" key="1">
    <citation type="submission" date="2017-06" db="EMBL/GenBank/DDBJ databases">
        <title>Investigating the central metabolism of Clostridium thermosuccinogenes.</title>
        <authorList>
            <person name="Koendjbiharie J.G."/>
            <person name="Van Kranenburg R."/>
            <person name="Vriesendorp B."/>
        </authorList>
    </citation>
    <scope>NUCLEOTIDE SEQUENCE [LARGE SCALE GENOMIC DNA]</scope>
    <source>
        <strain evidence="6">DSM 5806</strain>
    </source>
</reference>
<evidence type="ECO:0000256" key="2">
    <source>
        <dbReference type="ARBA" id="ARBA00023125"/>
    </source>
</evidence>
<dbReference type="GO" id="GO:0003700">
    <property type="term" value="F:DNA-binding transcription factor activity"/>
    <property type="evidence" value="ECO:0007669"/>
    <property type="project" value="InterPro"/>
</dbReference>
<dbReference type="InterPro" id="IPR011991">
    <property type="entry name" value="ArsR-like_HTH"/>
</dbReference>
<dbReference type="Proteomes" id="UP000236151">
    <property type="component" value="Unassembled WGS sequence"/>
</dbReference>
<name>A0A2K2FDS2_9CLOT</name>
<evidence type="ECO:0000313" key="6">
    <source>
        <dbReference type="Proteomes" id="UP000236151"/>
    </source>
</evidence>
<dbReference type="EMBL" id="NIOJ01000024">
    <property type="protein sequence ID" value="PNT98798.1"/>
    <property type="molecule type" value="Genomic_DNA"/>
</dbReference>
<evidence type="ECO:0000313" key="5">
    <source>
        <dbReference type="EMBL" id="PNT98798.1"/>
    </source>
</evidence>
<dbReference type="InterPro" id="IPR000835">
    <property type="entry name" value="HTH_MarR-typ"/>
</dbReference>
<organism evidence="5 6">
    <name type="scientific">Clostridium thermosuccinogenes</name>
    <dbReference type="NCBI Taxonomy" id="84032"/>
    <lineage>
        <taxon>Bacteria</taxon>
        <taxon>Bacillati</taxon>
        <taxon>Bacillota</taxon>
        <taxon>Clostridia</taxon>
        <taxon>Eubacteriales</taxon>
        <taxon>Clostridiaceae</taxon>
        <taxon>Clostridium</taxon>
    </lineage>
</organism>
<dbReference type="KEGG" id="cthd:CDO33_14595"/>
<keyword evidence="3" id="KW-0804">Transcription</keyword>
<evidence type="ECO:0000256" key="3">
    <source>
        <dbReference type="ARBA" id="ARBA00023163"/>
    </source>
</evidence>
<dbReference type="InterPro" id="IPR023187">
    <property type="entry name" value="Tscrpt_reg_MarR-type_CS"/>
</dbReference>
<dbReference type="PROSITE" id="PS01117">
    <property type="entry name" value="HTH_MARR_1"/>
    <property type="match status" value="1"/>
</dbReference>
<feature type="domain" description="HTH marR-type" evidence="4">
    <location>
        <begin position="1"/>
        <end position="135"/>
    </location>
</feature>
<dbReference type="InterPro" id="IPR036388">
    <property type="entry name" value="WH-like_DNA-bd_sf"/>
</dbReference>
<dbReference type="PANTHER" id="PTHR42756">
    <property type="entry name" value="TRANSCRIPTIONAL REGULATOR, MARR"/>
    <property type="match status" value="1"/>
</dbReference>
<keyword evidence="6" id="KW-1185">Reference proteome</keyword>
<comment type="caution">
    <text evidence="5">The sequence shown here is derived from an EMBL/GenBank/DDBJ whole genome shotgun (WGS) entry which is preliminary data.</text>
</comment>
<proteinExistence type="predicted"/>
<dbReference type="CDD" id="cd00090">
    <property type="entry name" value="HTH_ARSR"/>
    <property type="match status" value="1"/>
</dbReference>
<dbReference type="AlphaFoldDB" id="A0A2K2FDS2"/>
<dbReference type="OrthoDB" id="9806864at2"/>
<dbReference type="SUPFAM" id="SSF46785">
    <property type="entry name" value="Winged helix' DNA-binding domain"/>
    <property type="match status" value="1"/>
</dbReference>
<dbReference type="PANTHER" id="PTHR42756:SF1">
    <property type="entry name" value="TRANSCRIPTIONAL REPRESSOR OF EMRAB OPERON"/>
    <property type="match status" value="1"/>
</dbReference>
<dbReference type="PRINTS" id="PR00598">
    <property type="entry name" value="HTHMARR"/>
</dbReference>
<dbReference type="GO" id="GO:0003677">
    <property type="term" value="F:DNA binding"/>
    <property type="evidence" value="ECO:0007669"/>
    <property type="project" value="UniProtKB-KW"/>
</dbReference>
<accession>A0A2K2FDS2</accession>
<gene>
    <name evidence="5" type="ORF">CDQ84_10145</name>
</gene>